<reference evidence="2" key="1">
    <citation type="journal article" date="2023" name="Nat. Plants">
        <title>Single-cell RNA sequencing provides a high-resolution roadmap for understanding the multicellular compartmentation of specialized metabolism.</title>
        <authorList>
            <person name="Sun S."/>
            <person name="Shen X."/>
            <person name="Li Y."/>
            <person name="Li Y."/>
            <person name="Wang S."/>
            <person name="Li R."/>
            <person name="Zhang H."/>
            <person name="Shen G."/>
            <person name="Guo B."/>
            <person name="Wei J."/>
            <person name="Xu J."/>
            <person name="St-Pierre B."/>
            <person name="Chen S."/>
            <person name="Sun C."/>
        </authorList>
    </citation>
    <scope>NUCLEOTIDE SEQUENCE [LARGE SCALE GENOMIC DNA]</scope>
</reference>
<accession>A0ACC0C9N6</accession>
<comment type="caution">
    <text evidence="1">The sequence shown here is derived from an EMBL/GenBank/DDBJ whole genome shotgun (WGS) entry which is preliminary data.</text>
</comment>
<evidence type="ECO:0000313" key="2">
    <source>
        <dbReference type="Proteomes" id="UP001060085"/>
    </source>
</evidence>
<dbReference type="EMBL" id="CM044701">
    <property type="protein sequence ID" value="KAI5681509.1"/>
    <property type="molecule type" value="Genomic_DNA"/>
</dbReference>
<evidence type="ECO:0000313" key="1">
    <source>
        <dbReference type="EMBL" id="KAI5681509.1"/>
    </source>
</evidence>
<keyword evidence="2" id="KW-1185">Reference proteome</keyword>
<protein>
    <submittedName>
        <fullName evidence="1">Uncharacterized protein</fullName>
    </submittedName>
</protein>
<dbReference type="Proteomes" id="UP001060085">
    <property type="component" value="Linkage Group LG01"/>
</dbReference>
<name>A0ACC0C9N6_CATRO</name>
<proteinExistence type="predicted"/>
<gene>
    <name evidence="1" type="ORF">M9H77_02737</name>
</gene>
<organism evidence="1 2">
    <name type="scientific">Catharanthus roseus</name>
    <name type="common">Madagascar periwinkle</name>
    <name type="synonym">Vinca rosea</name>
    <dbReference type="NCBI Taxonomy" id="4058"/>
    <lineage>
        <taxon>Eukaryota</taxon>
        <taxon>Viridiplantae</taxon>
        <taxon>Streptophyta</taxon>
        <taxon>Embryophyta</taxon>
        <taxon>Tracheophyta</taxon>
        <taxon>Spermatophyta</taxon>
        <taxon>Magnoliopsida</taxon>
        <taxon>eudicotyledons</taxon>
        <taxon>Gunneridae</taxon>
        <taxon>Pentapetalae</taxon>
        <taxon>asterids</taxon>
        <taxon>lamiids</taxon>
        <taxon>Gentianales</taxon>
        <taxon>Apocynaceae</taxon>
        <taxon>Rauvolfioideae</taxon>
        <taxon>Vinceae</taxon>
        <taxon>Catharanthinae</taxon>
        <taxon>Catharanthus</taxon>
    </lineage>
</organism>
<sequence length="261" mass="29893">MCLTRSMEAKLPTHYNERTSGSSHSNLDPMKVIIQELQLMRTNMKKMRGNITNLSMEHRDQRNIGGHVTSPTQWRYGNRLGTENGYNNKSDYNCENRRRMGFKQIKAWSLIKQALRIKCGVVNHDGQRQGQAKEKFMESLMDEKSTKVDELSKAQDVVDRKFFNFLTTTCGTKSNYGMKAKEKGMGKELSIGYEDTSISFSLNPFLLRHELSFKELKLCLELNASYVTLVGNFMANSFTCEQDLDVARMLKSSSSCAYVEK</sequence>